<evidence type="ECO:0000313" key="3">
    <source>
        <dbReference type="Proteomes" id="UP000053091"/>
    </source>
</evidence>
<accession>A0A0S7BQP9</accession>
<dbReference type="STRING" id="1678841.TBC1_11936"/>
<gene>
    <name evidence="2" type="ORF">TBC1_11936</name>
</gene>
<keyword evidence="3" id="KW-1185">Reference proteome</keyword>
<feature type="chain" id="PRO_5006633127" description="DUF3575 domain-containing protein" evidence="1">
    <location>
        <begin position="22"/>
        <end position="270"/>
    </location>
</feature>
<evidence type="ECO:0000313" key="2">
    <source>
        <dbReference type="EMBL" id="GAP42796.1"/>
    </source>
</evidence>
<dbReference type="Proteomes" id="UP000053091">
    <property type="component" value="Unassembled WGS sequence"/>
</dbReference>
<dbReference type="EMBL" id="DF968182">
    <property type="protein sequence ID" value="GAP42796.1"/>
    <property type="molecule type" value="Genomic_DNA"/>
</dbReference>
<keyword evidence="1" id="KW-0732">Signal</keyword>
<reference evidence="2" key="1">
    <citation type="journal article" date="2015" name="Genome Announc.">
        <title>Draft Genome Sequence of Bacteroidales Strain TBC1, a Novel Isolate from a Methanogenic Wastewater Treatment System.</title>
        <authorList>
            <person name="Tourlousse D.M."/>
            <person name="Matsuura N."/>
            <person name="Sun L."/>
            <person name="Toyonaga M."/>
            <person name="Kuroda K."/>
            <person name="Ohashi A."/>
            <person name="Cruz R."/>
            <person name="Yamaguchi T."/>
            <person name="Sekiguchi Y."/>
        </authorList>
    </citation>
    <scope>NUCLEOTIDE SEQUENCE [LARGE SCALE GENOMIC DNA]</scope>
    <source>
        <strain evidence="2">TBC1</strain>
    </source>
</reference>
<sequence length="270" mass="30885">MYKKILLATLTLLVFIGSLSAQDIIMKKNNDLIKCKIREIGLDEIKYNLPEYSADVLFSIDKDKIIKIIFENGQEMEFQKEMTNPENYLDNKKNVLKIDFLSPLTGNTTFAYERSLRPGRSVEATLGIIGLGVDAGDRNPGGVFTRFGYKFIKDPDFYLRGMRYAHILKGSYLKPEIAVGFFNHDTWMYRDYSSSYYEESRESVFSGTIQLVIGKQWIVDNAFAVDFFGGIGYGFTTDESYTPYHYGYSVMDESFPMAFSAGLKIGYLFK</sequence>
<dbReference type="AlphaFoldDB" id="A0A0S7BQP9"/>
<organism evidence="2">
    <name type="scientific">Lentimicrobium saccharophilum</name>
    <dbReference type="NCBI Taxonomy" id="1678841"/>
    <lineage>
        <taxon>Bacteria</taxon>
        <taxon>Pseudomonadati</taxon>
        <taxon>Bacteroidota</taxon>
        <taxon>Bacteroidia</taxon>
        <taxon>Bacteroidales</taxon>
        <taxon>Lentimicrobiaceae</taxon>
        <taxon>Lentimicrobium</taxon>
    </lineage>
</organism>
<evidence type="ECO:0000256" key="1">
    <source>
        <dbReference type="SAM" id="SignalP"/>
    </source>
</evidence>
<proteinExistence type="predicted"/>
<dbReference type="OrthoDB" id="1007476at2"/>
<dbReference type="RefSeq" id="WP_062039169.1">
    <property type="nucleotide sequence ID" value="NZ_DF968182.1"/>
</dbReference>
<evidence type="ECO:0008006" key="4">
    <source>
        <dbReference type="Google" id="ProtNLM"/>
    </source>
</evidence>
<name>A0A0S7BQP9_9BACT</name>
<feature type="signal peptide" evidence="1">
    <location>
        <begin position="1"/>
        <end position="21"/>
    </location>
</feature>
<protein>
    <recommendedName>
        <fullName evidence="4">DUF3575 domain-containing protein</fullName>
    </recommendedName>
</protein>